<sequence>MRFSAHQNPSFCSWGLFVVALGWAHREQGQGGGANMMPGETHSKTAGLATEGPGLGCQNCSVLQQNLNEYAGAFVALKQKIIETDHLLTKYQQKCDDILLSFLSFTLS</sequence>
<evidence type="ECO:0000313" key="3">
    <source>
        <dbReference type="Proteomes" id="UP001066276"/>
    </source>
</evidence>
<organism evidence="2 3">
    <name type="scientific">Pleurodeles waltl</name>
    <name type="common">Iberian ribbed newt</name>
    <dbReference type="NCBI Taxonomy" id="8319"/>
    <lineage>
        <taxon>Eukaryota</taxon>
        <taxon>Metazoa</taxon>
        <taxon>Chordata</taxon>
        <taxon>Craniata</taxon>
        <taxon>Vertebrata</taxon>
        <taxon>Euteleostomi</taxon>
        <taxon>Amphibia</taxon>
        <taxon>Batrachia</taxon>
        <taxon>Caudata</taxon>
        <taxon>Salamandroidea</taxon>
        <taxon>Salamandridae</taxon>
        <taxon>Pleurodelinae</taxon>
        <taxon>Pleurodeles</taxon>
    </lineage>
</organism>
<keyword evidence="1" id="KW-0732">Signal</keyword>
<name>A0AAV7VSK4_PLEWA</name>
<proteinExistence type="predicted"/>
<keyword evidence="3" id="KW-1185">Reference proteome</keyword>
<reference evidence="2" key="1">
    <citation type="journal article" date="2022" name="bioRxiv">
        <title>Sequencing and chromosome-scale assembly of the giantPleurodeles waltlgenome.</title>
        <authorList>
            <person name="Brown T."/>
            <person name="Elewa A."/>
            <person name="Iarovenko S."/>
            <person name="Subramanian E."/>
            <person name="Araus A.J."/>
            <person name="Petzold A."/>
            <person name="Susuki M."/>
            <person name="Suzuki K.-i.T."/>
            <person name="Hayashi T."/>
            <person name="Toyoda A."/>
            <person name="Oliveira C."/>
            <person name="Osipova E."/>
            <person name="Leigh N.D."/>
            <person name="Simon A."/>
            <person name="Yun M.H."/>
        </authorList>
    </citation>
    <scope>NUCLEOTIDE SEQUENCE</scope>
    <source>
        <strain evidence="2">20211129_DDA</strain>
        <tissue evidence="2">Liver</tissue>
    </source>
</reference>
<feature type="signal peptide" evidence="1">
    <location>
        <begin position="1"/>
        <end position="24"/>
    </location>
</feature>
<dbReference type="AlphaFoldDB" id="A0AAV7VSK4"/>
<accession>A0AAV7VSK4</accession>
<dbReference type="PANTHER" id="PTHR11852:SF4">
    <property type="entry name" value="LITTLE ELONGATION COMPLEX SUBUNIT 1"/>
    <property type="match status" value="1"/>
</dbReference>
<evidence type="ECO:0000256" key="1">
    <source>
        <dbReference type="SAM" id="SignalP"/>
    </source>
</evidence>
<dbReference type="EMBL" id="JANPWB010000003">
    <property type="protein sequence ID" value="KAJ1203669.1"/>
    <property type="molecule type" value="Genomic_DNA"/>
</dbReference>
<evidence type="ECO:0000313" key="2">
    <source>
        <dbReference type="EMBL" id="KAJ1203669.1"/>
    </source>
</evidence>
<gene>
    <name evidence="2" type="ORF">NDU88_007453</name>
</gene>
<dbReference type="Proteomes" id="UP001066276">
    <property type="component" value="Chromosome 2_1"/>
</dbReference>
<comment type="caution">
    <text evidence="2">The sequence shown here is derived from an EMBL/GenBank/DDBJ whole genome shotgun (WGS) entry which is preliminary data.</text>
</comment>
<feature type="chain" id="PRO_5043944713" evidence="1">
    <location>
        <begin position="25"/>
        <end position="108"/>
    </location>
</feature>
<dbReference type="PANTHER" id="PTHR11852">
    <property type="entry name" value="PLATELET-ACTIVATING FACTOR ACETYLHYDROLASE"/>
    <property type="match status" value="1"/>
</dbReference>
<protein>
    <submittedName>
        <fullName evidence="2">Uncharacterized protein</fullName>
    </submittedName>
</protein>